<evidence type="ECO:0000259" key="3">
    <source>
        <dbReference type="PROSITE" id="PS50977"/>
    </source>
</evidence>
<keyword evidence="5" id="KW-1185">Reference proteome</keyword>
<dbReference type="Pfam" id="PF00440">
    <property type="entry name" value="TetR_N"/>
    <property type="match status" value="1"/>
</dbReference>
<dbReference type="InterPro" id="IPR050109">
    <property type="entry name" value="HTH-type_TetR-like_transc_reg"/>
</dbReference>
<proteinExistence type="predicted"/>
<feature type="DNA-binding region" description="H-T-H motif" evidence="2">
    <location>
        <begin position="34"/>
        <end position="53"/>
    </location>
</feature>
<evidence type="ECO:0000313" key="5">
    <source>
        <dbReference type="Proteomes" id="UP000838686"/>
    </source>
</evidence>
<organism evidence="4 5">
    <name type="scientific">Paenibacillus plantiphilus</name>
    <dbReference type="NCBI Taxonomy" id="2905650"/>
    <lineage>
        <taxon>Bacteria</taxon>
        <taxon>Bacillati</taxon>
        <taxon>Bacillota</taxon>
        <taxon>Bacilli</taxon>
        <taxon>Bacillales</taxon>
        <taxon>Paenibacillaceae</taxon>
        <taxon>Paenibacillus</taxon>
    </lineage>
</organism>
<name>A0ABM9C9K1_9BACL</name>
<comment type="caution">
    <text evidence="4">The sequence shown here is derived from an EMBL/GenBank/DDBJ whole genome shotgun (WGS) entry which is preliminary data.</text>
</comment>
<reference evidence="4" key="1">
    <citation type="submission" date="2022-01" db="EMBL/GenBank/DDBJ databases">
        <authorList>
            <person name="Criscuolo A."/>
        </authorList>
    </citation>
    <scope>NUCLEOTIDE SEQUENCE</scope>
    <source>
        <strain evidence="4">CIP111893</strain>
    </source>
</reference>
<dbReference type="PANTHER" id="PTHR30055">
    <property type="entry name" value="HTH-TYPE TRANSCRIPTIONAL REGULATOR RUTR"/>
    <property type="match status" value="1"/>
</dbReference>
<dbReference type="InterPro" id="IPR001647">
    <property type="entry name" value="HTH_TetR"/>
</dbReference>
<dbReference type="Proteomes" id="UP000838686">
    <property type="component" value="Unassembled WGS sequence"/>
</dbReference>
<dbReference type="SUPFAM" id="SSF46689">
    <property type="entry name" value="Homeodomain-like"/>
    <property type="match status" value="1"/>
</dbReference>
<accession>A0ABM9C9K1</accession>
<dbReference type="PRINTS" id="PR00455">
    <property type="entry name" value="HTHTETR"/>
</dbReference>
<feature type="domain" description="HTH tetR-type" evidence="3">
    <location>
        <begin position="11"/>
        <end position="71"/>
    </location>
</feature>
<dbReference type="InterPro" id="IPR009057">
    <property type="entry name" value="Homeodomain-like_sf"/>
</dbReference>
<evidence type="ECO:0000256" key="1">
    <source>
        <dbReference type="ARBA" id="ARBA00023125"/>
    </source>
</evidence>
<dbReference type="SUPFAM" id="SSF48498">
    <property type="entry name" value="Tetracyclin repressor-like, C-terminal domain"/>
    <property type="match status" value="1"/>
</dbReference>
<gene>
    <name evidence="4" type="ORF">PAECIP111893_02492</name>
</gene>
<dbReference type="Gene3D" id="1.10.357.10">
    <property type="entry name" value="Tetracycline Repressor, domain 2"/>
    <property type="match status" value="1"/>
</dbReference>
<dbReference type="PANTHER" id="PTHR30055:SF209">
    <property type="entry name" value="POSSIBLE TRANSCRIPTIONAL REGULATORY PROTEIN (PROBABLY TETR-FAMILY)"/>
    <property type="match status" value="1"/>
</dbReference>
<evidence type="ECO:0000313" key="4">
    <source>
        <dbReference type="EMBL" id="CAH1206261.1"/>
    </source>
</evidence>
<dbReference type="InterPro" id="IPR036271">
    <property type="entry name" value="Tet_transcr_reg_TetR-rel_C_sf"/>
</dbReference>
<dbReference type="Gene3D" id="1.10.10.60">
    <property type="entry name" value="Homeodomain-like"/>
    <property type="match status" value="1"/>
</dbReference>
<dbReference type="PROSITE" id="PS50977">
    <property type="entry name" value="HTH_TETR_2"/>
    <property type="match status" value="1"/>
</dbReference>
<dbReference type="RefSeq" id="WP_236342720.1">
    <property type="nucleotide sequence ID" value="NZ_CAKMMF010000012.1"/>
</dbReference>
<sequence length="201" mass="23408">MEQRSERRDAAEHRKLILRTANHLFVKHGVESVSMHQIAKTAGIGQGTLYRRYSSKMDLCMELLNDEFKRFTEELNSYLEAAATLPVQERLTTLMSRWFDYAAEKLEWFHVFKSTASCSADEVKYYKVPPCLYLKEVLERLLQEAVDSGEIQPLDVEFTAFSIITGINPEAFIHLVQDRNYSIDQIKTHFISLYRRTIFAT</sequence>
<evidence type="ECO:0000256" key="2">
    <source>
        <dbReference type="PROSITE-ProRule" id="PRU00335"/>
    </source>
</evidence>
<dbReference type="EMBL" id="CAKMMF010000012">
    <property type="protein sequence ID" value="CAH1206261.1"/>
    <property type="molecule type" value="Genomic_DNA"/>
</dbReference>
<protein>
    <recommendedName>
        <fullName evidence="3">HTH tetR-type domain-containing protein</fullName>
    </recommendedName>
</protein>
<keyword evidence="1 2" id="KW-0238">DNA-binding</keyword>